<accession>A0A6A7BYS9</accession>
<evidence type="ECO:0000313" key="1">
    <source>
        <dbReference type="EMBL" id="KAF2860374.1"/>
    </source>
</evidence>
<evidence type="ECO:0000313" key="2">
    <source>
        <dbReference type="Proteomes" id="UP000799421"/>
    </source>
</evidence>
<gene>
    <name evidence="1" type="ORF">K470DRAFT_264508</name>
</gene>
<keyword evidence="2" id="KW-1185">Reference proteome</keyword>
<dbReference type="EMBL" id="MU005982">
    <property type="protein sequence ID" value="KAF2860374.1"/>
    <property type="molecule type" value="Genomic_DNA"/>
</dbReference>
<organism evidence="1 2">
    <name type="scientific">Piedraia hortae CBS 480.64</name>
    <dbReference type="NCBI Taxonomy" id="1314780"/>
    <lineage>
        <taxon>Eukaryota</taxon>
        <taxon>Fungi</taxon>
        <taxon>Dikarya</taxon>
        <taxon>Ascomycota</taxon>
        <taxon>Pezizomycotina</taxon>
        <taxon>Dothideomycetes</taxon>
        <taxon>Dothideomycetidae</taxon>
        <taxon>Capnodiales</taxon>
        <taxon>Piedraiaceae</taxon>
        <taxon>Piedraia</taxon>
    </lineage>
</organism>
<proteinExistence type="predicted"/>
<sequence>MIGVFSEAREQSRHNSKLGVNLCTVLKHEAIPEKYMLFRAQCVQIRRLLAEAKQTPSKRSTRRATIAGITPVTPKLKFRAKSELPSTGPKIIDRAGKKKEDFGIQSKEELREWLSWSKSKGLFCFGEDALNLESKARAYYDTWQTRKDKLCAKVEKMVANDPPQPVQNSCVRVEPYTFPCAECVVPISHKSGGPKADVADSRPSPAASSGDLQVLHAVALAQATECRRKLPMIPVVFNVLLPAHLEGP</sequence>
<protein>
    <submittedName>
        <fullName evidence="1">Uncharacterized protein</fullName>
    </submittedName>
</protein>
<dbReference type="Proteomes" id="UP000799421">
    <property type="component" value="Unassembled WGS sequence"/>
</dbReference>
<name>A0A6A7BYS9_9PEZI</name>
<dbReference type="AlphaFoldDB" id="A0A6A7BYS9"/>
<reference evidence="1" key="1">
    <citation type="journal article" date="2020" name="Stud. Mycol.">
        <title>101 Dothideomycetes genomes: a test case for predicting lifestyles and emergence of pathogens.</title>
        <authorList>
            <person name="Haridas S."/>
            <person name="Albert R."/>
            <person name="Binder M."/>
            <person name="Bloem J."/>
            <person name="Labutti K."/>
            <person name="Salamov A."/>
            <person name="Andreopoulos B."/>
            <person name="Baker S."/>
            <person name="Barry K."/>
            <person name="Bills G."/>
            <person name="Bluhm B."/>
            <person name="Cannon C."/>
            <person name="Castanera R."/>
            <person name="Culley D."/>
            <person name="Daum C."/>
            <person name="Ezra D."/>
            <person name="Gonzalez J."/>
            <person name="Henrissat B."/>
            <person name="Kuo A."/>
            <person name="Liang C."/>
            <person name="Lipzen A."/>
            <person name="Lutzoni F."/>
            <person name="Magnuson J."/>
            <person name="Mondo S."/>
            <person name="Nolan M."/>
            <person name="Ohm R."/>
            <person name="Pangilinan J."/>
            <person name="Park H.-J."/>
            <person name="Ramirez L."/>
            <person name="Alfaro M."/>
            <person name="Sun H."/>
            <person name="Tritt A."/>
            <person name="Yoshinaga Y."/>
            <person name="Zwiers L.-H."/>
            <person name="Turgeon B."/>
            <person name="Goodwin S."/>
            <person name="Spatafora J."/>
            <person name="Crous P."/>
            <person name="Grigoriev I."/>
        </authorList>
    </citation>
    <scope>NUCLEOTIDE SEQUENCE</scope>
    <source>
        <strain evidence="1">CBS 480.64</strain>
    </source>
</reference>